<organism evidence="3 4">
    <name type="scientific">Subdoligranulum variabile</name>
    <dbReference type="NCBI Taxonomy" id="214851"/>
    <lineage>
        <taxon>Bacteria</taxon>
        <taxon>Bacillati</taxon>
        <taxon>Bacillota</taxon>
        <taxon>Clostridia</taxon>
        <taxon>Eubacteriales</taxon>
        <taxon>Oscillospiraceae</taxon>
        <taxon>Subdoligranulum</taxon>
    </lineage>
</organism>
<evidence type="ECO:0000313" key="4">
    <source>
        <dbReference type="Proteomes" id="UP000759273"/>
    </source>
</evidence>
<feature type="chain" id="PRO_5038383019" description="DUF5050 domain-containing protein" evidence="2">
    <location>
        <begin position="28"/>
        <end position="406"/>
    </location>
</feature>
<sequence length="406" mass="44697">MKNHTRLPLLVTAAVFALTACTPVADSAPAAEPTTTPEITAEPTSKPAAAETGPLYTYSHRYAQDVVYDVMPAFNDQLYHIGTNVYKNDLNAGQVSLFYSCDDCCIADPYVTSDAVYLLTYNRDRDNKIIALSPDGTKTHEVSFDPYASTVVLYSDRYFYCMDGHAPYDTASGFRLDLQTGETTPWDLPAETTGAQDAAGDFAVTARLISDHPVPFTSDPEISDAFLQNSMLEYDLTDATTGKPATKIAEFPYKGADDGSGYVYYTYLGKSGDDFYFTGEHSRSEEEGIKMSVLRVGSDGTQEDLGLMIHVSLRELRQNGEIQWLFAMSSNPGTLTVYDLQGTQIAQVDPPAGVESYYPISMLDDGRILLNIGYDLDHDNMTRYATIDADAFLNGSTEYTEMEFVE</sequence>
<reference evidence="3" key="1">
    <citation type="submission" date="2021-02" db="EMBL/GenBank/DDBJ databases">
        <title>Infant gut strain persistence is associated with maternal origin, phylogeny, and functional potential including surface adhesion and iron acquisition.</title>
        <authorList>
            <person name="Lou Y.C."/>
        </authorList>
    </citation>
    <scope>NUCLEOTIDE SEQUENCE</scope>
    <source>
        <strain evidence="3">L3_101_000M1_dasL3_101_000M1_concoct_87</strain>
    </source>
</reference>
<evidence type="ECO:0000256" key="2">
    <source>
        <dbReference type="SAM" id="SignalP"/>
    </source>
</evidence>
<dbReference type="EMBL" id="JAGZGG010000004">
    <property type="protein sequence ID" value="MBS5331482.1"/>
    <property type="molecule type" value="Genomic_DNA"/>
</dbReference>
<dbReference type="SUPFAM" id="SSF69322">
    <property type="entry name" value="Tricorn protease domain 2"/>
    <property type="match status" value="1"/>
</dbReference>
<dbReference type="Proteomes" id="UP000759273">
    <property type="component" value="Unassembled WGS sequence"/>
</dbReference>
<feature type="compositionally biased region" description="Low complexity" evidence="1">
    <location>
        <begin position="28"/>
        <end position="44"/>
    </location>
</feature>
<proteinExistence type="predicted"/>
<dbReference type="AlphaFoldDB" id="A0A943DBZ5"/>
<comment type="caution">
    <text evidence="3">The sequence shown here is derived from an EMBL/GenBank/DDBJ whole genome shotgun (WGS) entry which is preliminary data.</text>
</comment>
<evidence type="ECO:0000256" key="1">
    <source>
        <dbReference type="SAM" id="MobiDB-lite"/>
    </source>
</evidence>
<protein>
    <recommendedName>
        <fullName evidence="5">DUF5050 domain-containing protein</fullName>
    </recommendedName>
</protein>
<feature type="signal peptide" evidence="2">
    <location>
        <begin position="1"/>
        <end position="27"/>
    </location>
</feature>
<name>A0A943DBZ5_9FIRM</name>
<evidence type="ECO:0000313" key="3">
    <source>
        <dbReference type="EMBL" id="MBS5331482.1"/>
    </source>
</evidence>
<dbReference type="PROSITE" id="PS51257">
    <property type="entry name" value="PROKAR_LIPOPROTEIN"/>
    <property type="match status" value="1"/>
</dbReference>
<accession>A0A943DBZ5</accession>
<evidence type="ECO:0008006" key="5">
    <source>
        <dbReference type="Google" id="ProtNLM"/>
    </source>
</evidence>
<keyword evidence="2" id="KW-0732">Signal</keyword>
<feature type="region of interest" description="Disordered" evidence="1">
    <location>
        <begin position="27"/>
        <end position="50"/>
    </location>
</feature>
<gene>
    <name evidence="3" type="ORF">KHY36_03005</name>
</gene>